<gene>
    <name evidence="10" type="ORF">GCM10010917_41810</name>
</gene>
<dbReference type="EMBL" id="BMHF01000024">
    <property type="protein sequence ID" value="GGA52202.1"/>
    <property type="molecule type" value="Genomic_DNA"/>
</dbReference>
<feature type="compositionally biased region" description="Polar residues" evidence="7">
    <location>
        <begin position="227"/>
        <end position="244"/>
    </location>
</feature>
<dbReference type="InterPro" id="IPR036259">
    <property type="entry name" value="MFS_trans_sf"/>
</dbReference>
<feature type="transmembrane region" description="Helical" evidence="8">
    <location>
        <begin position="361"/>
        <end position="384"/>
    </location>
</feature>
<keyword evidence="3" id="KW-1003">Cell membrane</keyword>
<dbReference type="Pfam" id="PF05977">
    <property type="entry name" value="MFS_3"/>
    <property type="match status" value="1"/>
</dbReference>
<evidence type="ECO:0000256" key="6">
    <source>
        <dbReference type="ARBA" id="ARBA00023136"/>
    </source>
</evidence>
<dbReference type="InterPro" id="IPR011701">
    <property type="entry name" value="MFS"/>
</dbReference>
<feature type="transmembrane region" description="Helical" evidence="8">
    <location>
        <begin position="336"/>
        <end position="355"/>
    </location>
</feature>
<dbReference type="PANTHER" id="PTHR23513">
    <property type="entry name" value="INTEGRAL MEMBRANE EFFLUX PROTEIN-RELATED"/>
    <property type="match status" value="1"/>
</dbReference>
<feature type="transmembrane region" description="Helical" evidence="8">
    <location>
        <begin position="430"/>
        <end position="447"/>
    </location>
</feature>
<dbReference type="InterPro" id="IPR010290">
    <property type="entry name" value="TM_effector"/>
</dbReference>
<sequence>MNERAAQAAAPALSSASPATEAIPLSKNKDFLLLLCAKAISRFGDSVDAIAYSWIVYMLTGSKLLMGTLFAVNTLPAIVLSIFTGVFVDRWPKKIIVIAADYGRGTIVFLTGLLYLTGQLEVWHLFLFTLLISSLEAFTSPAENAWIPSILGKFQLLKGNSLSGSVAQSAELIGLAAAGGIIAFFGSTGALWVDAATFLLSGLLLGFVRSAHSTHSALPADEPIPSSPSVPDNRSTSSVTRQPSRARSAIKRYVSDLREGFAYVRGNLFIFTSILLAGIVNFGLAPINVLQTVYVKEHLHADAGMLSVLGVSLTCGMILSGLCLAKWGDHFRKSTLILTSFLLLGCSMALLSFPPMLHSQLAWGLAALLMALLGVSVSMASVPLRSYVMEVTPGAILGRISALISMVALSAMPLGATLSGFAADFIPVPMLYAAMGIMIVVVALCLLPNKAFRRI</sequence>
<evidence type="ECO:0000313" key="11">
    <source>
        <dbReference type="Proteomes" id="UP000609323"/>
    </source>
</evidence>
<evidence type="ECO:0000256" key="5">
    <source>
        <dbReference type="ARBA" id="ARBA00022989"/>
    </source>
</evidence>
<evidence type="ECO:0000256" key="2">
    <source>
        <dbReference type="ARBA" id="ARBA00022448"/>
    </source>
</evidence>
<evidence type="ECO:0000256" key="3">
    <source>
        <dbReference type="ARBA" id="ARBA00022475"/>
    </source>
</evidence>
<feature type="region of interest" description="Disordered" evidence="7">
    <location>
        <begin position="217"/>
        <end position="244"/>
    </location>
</feature>
<organism evidence="10 11">
    <name type="scientific">Paenibacillus physcomitrellae</name>
    <dbReference type="NCBI Taxonomy" id="1619311"/>
    <lineage>
        <taxon>Bacteria</taxon>
        <taxon>Bacillati</taxon>
        <taxon>Bacillota</taxon>
        <taxon>Bacilli</taxon>
        <taxon>Bacillales</taxon>
        <taxon>Paenibacillaceae</taxon>
        <taxon>Paenibacillus</taxon>
    </lineage>
</organism>
<accession>A0ABQ1GXC7</accession>
<dbReference type="PROSITE" id="PS50850">
    <property type="entry name" value="MFS"/>
    <property type="match status" value="1"/>
</dbReference>
<proteinExistence type="predicted"/>
<feature type="domain" description="Major facilitator superfamily (MFS) profile" evidence="9">
    <location>
        <begin position="262"/>
        <end position="455"/>
    </location>
</feature>
<keyword evidence="4 8" id="KW-0812">Transmembrane</keyword>
<dbReference type="PANTHER" id="PTHR23513:SF6">
    <property type="entry name" value="MAJOR FACILITATOR SUPERFAMILY ASSOCIATED DOMAIN-CONTAINING PROTEIN"/>
    <property type="match status" value="1"/>
</dbReference>
<evidence type="ECO:0000256" key="1">
    <source>
        <dbReference type="ARBA" id="ARBA00004651"/>
    </source>
</evidence>
<evidence type="ECO:0000256" key="4">
    <source>
        <dbReference type="ARBA" id="ARBA00022692"/>
    </source>
</evidence>
<feature type="transmembrane region" description="Helical" evidence="8">
    <location>
        <begin position="95"/>
        <end position="116"/>
    </location>
</feature>
<feature type="transmembrane region" description="Helical" evidence="8">
    <location>
        <begin position="162"/>
        <end position="185"/>
    </location>
</feature>
<feature type="transmembrane region" description="Helical" evidence="8">
    <location>
        <begin position="396"/>
        <end position="418"/>
    </location>
</feature>
<feature type="transmembrane region" description="Helical" evidence="8">
    <location>
        <begin position="64"/>
        <end position="88"/>
    </location>
</feature>
<dbReference type="CDD" id="cd06173">
    <property type="entry name" value="MFS_MefA_like"/>
    <property type="match status" value="1"/>
</dbReference>
<dbReference type="SUPFAM" id="SSF103473">
    <property type="entry name" value="MFS general substrate transporter"/>
    <property type="match status" value="1"/>
</dbReference>
<keyword evidence="6 8" id="KW-0472">Membrane</keyword>
<dbReference type="Pfam" id="PF07690">
    <property type="entry name" value="MFS_1"/>
    <property type="match status" value="1"/>
</dbReference>
<comment type="subcellular location">
    <subcellularLocation>
        <location evidence="1">Cell membrane</location>
        <topology evidence="1">Multi-pass membrane protein</topology>
    </subcellularLocation>
</comment>
<dbReference type="RefSeq" id="WP_157739613.1">
    <property type="nucleotide sequence ID" value="NZ_BMHF01000024.1"/>
</dbReference>
<feature type="transmembrane region" description="Helical" evidence="8">
    <location>
        <begin position="303"/>
        <end position="324"/>
    </location>
</feature>
<evidence type="ECO:0000256" key="7">
    <source>
        <dbReference type="SAM" id="MobiDB-lite"/>
    </source>
</evidence>
<name>A0ABQ1GXC7_9BACL</name>
<evidence type="ECO:0000256" key="8">
    <source>
        <dbReference type="SAM" id="Phobius"/>
    </source>
</evidence>
<comment type="caution">
    <text evidence="10">The sequence shown here is derived from an EMBL/GenBank/DDBJ whole genome shotgun (WGS) entry which is preliminary data.</text>
</comment>
<keyword evidence="5 8" id="KW-1133">Transmembrane helix</keyword>
<dbReference type="Gene3D" id="1.20.1250.20">
    <property type="entry name" value="MFS general substrate transporter like domains"/>
    <property type="match status" value="1"/>
</dbReference>
<reference evidence="11" key="1">
    <citation type="journal article" date="2019" name="Int. J. Syst. Evol. Microbiol.">
        <title>The Global Catalogue of Microorganisms (GCM) 10K type strain sequencing project: providing services to taxonomists for standard genome sequencing and annotation.</title>
        <authorList>
            <consortium name="The Broad Institute Genomics Platform"/>
            <consortium name="The Broad Institute Genome Sequencing Center for Infectious Disease"/>
            <person name="Wu L."/>
            <person name="Ma J."/>
        </authorList>
    </citation>
    <scope>NUCLEOTIDE SEQUENCE [LARGE SCALE GENOMIC DNA]</scope>
    <source>
        <strain evidence="11">CGMCC 1.15044</strain>
    </source>
</reference>
<feature type="transmembrane region" description="Helical" evidence="8">
    <location>
        <begin position="268"/>
        <end position="291"/>
    </location>
</feature>
<evidence type="ECO:0000313" key="10">
    <source>
        <dbReference type="EMBL" id="GGA52202.1"/>
    </source>
</evidence>
<dbReference type="InterPro" id="IPR020846">
    <property type="entry name" value="MFS_dom"/>
</dbReference>
<keyword evidence="11" id="KW-1185">Reference proteome</keyword>
<protein>
    <submittedName>
        <fullName evidence="10">MFS transporter</fullName>
    </submittedName>
</protein>
<evidence type="ECO:0000259" key="9">
    <source>
        <dbReference type="PROSITE" id="PS50850"/>
    </source>
</evidence>
<dbReference type="Proteomes" id="UP000609323">
    <property type="component" value="Unassembled WGS sequence"/>
</dbReference>
<keyword evidence="2" id="KW-0813">Transport</keyword>